<evidence type="ECO:0000256" key="1">
    <source>
        <dbReference type="ARBA" id="ARBA00004141"/>
    </source>
</evidence>
<dbReference type="Gene3D" id="1.25.40.20">
    <property type="entry name" value="Ankyrin repeat-containing domain"/>
    <property type="match status" value="1"/>
</dbReference>
<dbReference type="InterPro" id="IPR001594">
    <property type="entry name" value="Palmitoyltrfase_DHHC"/>
</dbReference>
<evidence type="ECO:0000256" key="8">
    <source>
        <dbReference type="RuleBase" id="RU079119"/>
    </source>
</evidence>
<evidence type="ECO:0000256" key="2">
    <source>
        <dbReference type="ARBA" id="ARBA00022692"/>
    </source>
</evidence>
<dbReference type="PROSITE" id="PS50216">
    <property type="entry name" value="DHHC"/>
    <property type="match status" value="1"/>
</dbReference>
<dbReference type="Proteomes" id="UP000030640">
    <property type="component" value="Unassembled WGS sequence"/>
</dbReference>
<comment type="catalytic activity">
    <reaction evidence="8">
        <text>L-cysteinyl-[protein] + hexadecanoyl-CoA = S-hexadecanoyl-L-cysteinyl-[protein] + CoA</text>
        <dbReference type="Rhea" id="RHEA:36683"/>
        <dbReference type="Rhea" id="RHEA-COMP:10131"/>
        <dbReference type="Rhea" id="RHEA-COMP:11032"/>
        <dbReference type="ChEBI" id="CHEBI:29950"/>
        <dbReference type="ChEBI" id="CHEBI:57287"/>
        <dbReference type="ChEBI" id="CHEBI:57379"/>
        <dbReference type="ChEBI" id="CHEBI:74151"/>
        <dbReference type="EC" id="2.3.1.225"/>
    </reaction>
</comment>
<dbReference type="AlphaFoldDB" id="W6ZY36"/>
<sequence length="614" mass="73175">MNPDNEFINREILQKQYEIIKCARHQDFIRLQIIIQPYILNNDIEMLNAINVLHWACYCGFTELIKKLISLNVDIDKEDLVNNDTAIYYAIKNSHYEIVLLLIKHFGPSILFHKNRRKMSPFLTAISEFNEDKILETLHILELLYLNGASLEEQNEYGQTALFLNVKRNNISTLQWLLSKSVNINHRDFYGNTILHIAVKHCDIDILRLLCDYGSLNLVYHTSIQNDNTNVFQICLKNRYFLVFILLKKWIIQDKLCKGIKICKTIYAFYFWFFAMLNLIVYLNISRSFWVLKRYHALSITWLAIWLFQQLLWCVLYFKSPGFYKQNETLTRRHRKRNTPFSYTYDGSFKKKAEYQLNSIEMELFKINKMISSSLMDPAKMDNQIDPEHAKYDQLIVNLECQKLSLYGKVSQERVNSLDVDYRNAILYNRNPRNVCVTCNIVKPPRVHHCAECFHCIVHQDHHCVWVDNCIGIKNQRAFYLFIFSMFVLLLYNYYYVFLYFSLFHKTVDYAFALLVILCNFINITLFAFITYLFARNTRTILTNITFYEHFKKPSHITENYNTELSCWDFQNLSLKKMLKNVYSFWSLNYDEPYLGHGKKTSDDIYYTLISGRI</sequence>
<dbReference type="PROSITE" id="PS50297">
    <property type="entry name" value="ANK_REP_REGION"/>
    <property type="match status" value="1"/>
</dbReference>
<keyword evidence="8" id="KW-0012">Acyltransferase</keyword>
<feature type="domain" description="Palmitoyltransferase DHHC" evidence="9">
    <location>
        <begin position="431"/>
        <end position="553"/>
    </location>
</feature>
<dbReference type="GO" id="GO:0016020">
    <property type="term" value="C:membrane"/>
    <property type="evidence" value="ECO:0007669"/>
    <property type="project" value="UniProtKB-SubCell"/>
</dbReference>
<protein>
    <recommendedName>
        <fullName evidence="8">Palmitoyltransferase</fullName>
        <ecNumber evidence="8">2.3.1.225</ecNumber>
    </recommendedName>
</protein>
<feature type="transmembrane region" description="Helical" evidence="8">
    <location>
        <begin position="510"/>
        <end position="535"/>
    </location>
</feature>
<dbReference type="InterPro" id="IPR036770">
    <property type="entry name" value="Ankyrin_rpt-contain_sf"/>
</dbReference>
<comment type="domain">
    <text evidence="8">The DHHC domain is required for palmitoyltransferase activity.</text>
</comment>
<dbReference type="EC" id="2.3.1.225" evidence="8"/>
<feature type="transmembrane region" description="Helical" evidence="8">
    <location>
        <begin position="478"/>
        <end position="498"/>
    </location>
</feature>
<evidence type="ECO:0000256" key="6">
    <source>
        <dbReference type="ARBA" id="ARBA00023136"/>
    </source>
</evidence>
<keyword evidence="6 8" id="KW-0472">Membrane</keyword>
<dbReference type="InterPro" id="IPR002110">
    <property type="entry name" value="Ankyrin_rpt"/>
</dbReference>
<dbReference type="GeneID" id="20039254"/>
<keyword evidence="4 8" id="KW-1133">Transmembrane helix</keyword>
<comment type="subcellular location">
    <subcellularLocation>
        <location evidence="1">Membrane</location>
        <topology evidence="1">Multi-pass membrane protein</topology>
    </subcellularLocation>
</comment>
<dbReference type="RefSeq" id="XP_008817789.1">
    <property type="nucleotide sequence ID" value="XM_008819567.1"/>
</dbReference>
<dbReference type="Pfam" id="PF12796">
    <property type="entry name" value="Ank_2"/>
    <property type="match status" value="2"/>
</dbReference>
<evidence type="ECO:0000259" key="9">
    <source>
        <dbReference type="Pfam" id="PF01529"/>
    </source>
</evidence>
<keyword evidence="2 8" id="KW-0812">Transmembrane</keyword>
<keyword evidence="11" id="KW-1185">Reference proteome</keyword>
<feature type="transmembrane region" description="Helical" evidence="8">
    <location>
        <begin position="297"/>
        <end position="318"/>
    </location>
</feature>
<evidence type="ECO:0000256" key="3">
    <source>
        <dbReference type="ARBA" id="ARBA00022737"/>
    </source>
</evidence>
<keyword evidence="8" id="KW-0808">Transferase</keyword>
<name>W6ZY36_9APIC</name>
<comment type="similarity">
    <text evidence="8">Belongs to the DHHC palmitoyltransferase family.</text>
</comment>
<dbReference type="SMART" id="SM00248">
    <property type="entry name" value="ANK"/>
    <property type="match status" value="5"/>
</dbReference>
<evidence type="ECO:0000313" key="10">
    <source>
        <dbReference type="EMBL" id="EUD65732.1"/>
    </source>
</evidence>
<evidence type="ECO:0000313" key="11">
    <source>
        <dbReference type="Proteomes" id="UP000030640"/>
    </source>
</evidence>
<evidence type="ECO:0000256" key="7">
    <source>
        <dbReference type="PROSITE-ProRule" id="PRU00023"/>
    </source>
</evidence>
<feature type="repeat" description="ANK" evidence="7">
    <location>
        <begin position="190"/>
        <end position="215"/>
    </location>
</feature>
<evidence type="ECO:0000256" key="4">
    <source>
        <dbReference type="ARBA" id="ARBA00022989"/>
    </source>
</evidence>
<keyword evidence="3" id="KW-0677">Repeat</keyword>
<dbReference type="PROSITE" id="PS50088">
    <property type="entry name" value="ANK_REPEAT"/>
    <property type="match status" value="2"/>
</dbReference>
<dbReference type="PANTHER" id="PTHR24161">
    <property type="entry name" value="ANK_REP_REGION DOMAIN-CONTAINING PROTEIN-RELATED"/>
    <property type="match status" value="1"/>
</dbReference>
<accession>W6ZY36</accession>
<gene>
    <name evidence="10" type="ORF">C922_03980</name>
</gene>
<dbReference type="SUPFAM" id="SSF48403">
    <property type="entry name" value="Ankyrin repeat"/>
    <property type="match status" value="1"/>
</dbReference>
<dbReference type="VEuPathDB" id="PlasmoDB:C922_03980"/>
<feature type="repeat" description="ANK" evidence="7">
    <location>
        <begin position="157"/>
        <end position="189"/>
    </location>
</feature>
<reference evidence="10 11" key="1">
    <citation type="submission" date="2013-02" db="EMBL/GenBank/DDBJ databases">
        <title>The Genome Sequence of Plasmodium inui San Antonio 1.</title>
        <authorList>
            <consortium name="The Broad Institute Genome Sequencing Platform"/>
            <consortium name="The Broad Institute Genome Sequencing Center for Infectious Disease"/>
            <person name="Neafsey D."/>
            <person name="Cheeseman I."/>
            <person name="Volkman S."/>
            <person name="Adams J."/>
            <person name="Walker B."/>
            <person name="Young S.K."/>
            <person name="Zeng Q."/>
            <person name="Gargeya S."/>
            <person name="Fitzgerald M."/>
            <person name="Haas B."/>
            <person name="Abouelleil A."/>
            <person name="Alvarado L."/>
            <person name="Arachchi H.M."/>
            <person name="Berlin A.M."/>
            <person name="Chapman S.B."/>
            <person name="Dewar J."/>
            <person name="Goldberg J."/>
            <person name="Griggs A."/>
            <person name="Gujja S."/>
            <person name="Hansen M."/>
            <person name="Howarth C."/>
            <person name="Imamovic A."/>
            <person name="Larimer J."/>
            <person name="McCowan C."/>
            <person name="Murphy C."/>
            <person name="Neiman D."/>
            <person name="Pearson M."/>
            <person name="Priest M."/>
            <person name="Roberts A."/>
            <person name="Saif S."/>
            <person name="Shea T."/>
            <person name="Sisk P."/>
            <person name="Sykes S."/>
            <person name="Wortman J."/>
            <person name="Nusbaum C."/>
            <person name="Birren B."/>
        </authorList>
    </citation>
    <scope>NUCLEOTIDE SEQUENCE [LARGE SCALE GENOMIC DNA]</scope>
    <source>
        <strain evidence="10 11">San Antonio 1</strain>
    </source>
</reference>
<proteinExistence type="inferred from homology"/>
<dbReference type="OrthoDB" id="331948at2759"/>
<organism evidence="10 11">
    <name type="scientific">Plasmodium inui San Antonio 1</name>
    <dbReference type="NCBI Taxonomy" id="1237626"/>
    <lineage>
        <taxon>Eukaryota</taxon>
        <taxon>Sar</taxon>
        <taxon>Alveolata</taxon>
        <taxon>Apicomplexa</taxon>
        <taxon>Aconoidasida</taxon>
        <taxon>Haemosporida</taxon>
        <taxon>Plasmodiidae</taxon>
        <taxon>Plasmodium</taxon>
        <taxon>Plasmodium (Plasmodium)</taxon>
    </lineage>
</organism>
<dbReference type="GO" id="GO:0019706">
    <property type="term" value="F:protein-cysteine S-palmitoyltransferase activity"/>
    <property type="evidence" value="ECO:0007669"/>
    <property type="project" value="UniProtKB-EC"/>
</dbReference>
<evidence type="ECO:0000256" key="5">
    <source>
        <dbReference type="ARBA" id="ARBA00023043"/>
    </source>
</evidence>
<dbReference type="PANTHER" id="PTHR24161:SF85">
    <property type="entry name" value="PALMITOYLTRANSFERASE HIP14"/>
    <property type="match status" value="1"/>
</dbReference>
<dbReference type="EMBL" id="KI965477">
    <property type="protein sequence ID" value="EUD65732.1"/>
    <property type="molecule type" value="Genomic_DNA"/>
</dbReference>
<feature type="transmembrane region" description="Helical" evidence="8">
    <location>
        <begin position="265"/>
        <end position="285"/>
    </location>
</feature>
<keyword evidence="5 7" id="KW-0040">ANK repeat</keyword>
<dbReference type="Pfam" id="PF01529">
    <property type="entry name" value="DHHC"/>
    <property type="match status" value="1"/>
</dbReference>